<comment type="caution">
    <text evidence="3">The sequence shown here is derived from an EMBL/GenBank/DDBJ whole genome shotgun (WGS) entry which is preliminary data.</text>
</comment>
<proteinExistence type="predicted"/>
<sequence length="70" mass="7771">MDAFSVALTVVAMLAVAAAILLFERKRARGIERDLREQATRRAREDQPDNRRADHPHNRSDDHPGGPAPG</sequence>
<keyword evidence="4" id="KW-1185">Reference proteome</keyword>
<dbReference type="Proteomes" id="UP000604001">
    <property type="component" value="Unassembled WGS sequence"/>
</dbReference>
<keyword evidence="2" id="KW-1133">Transmembrane helix</keyword>
<accession>A0ABR6UBT5</accession>
<dbReference type="EMBL" id="JACMYC010000013">
    <property type="protein sequence ID" value="MBC2961896.1"/>
    <property type="molecule type" value="Genomic_DNA"/>
</dbReference>
<feature type="compositionally biased region" description="Basic and acidic residues" evidence="1">
    <location>
        <begin position="31"/>
        <end position="64"/>
    </location>
</feature>
<evidence type="ECO:0000256" key="1">
    <source>
        <dbReference type="SAM" id="MobiDB-lite"/>
    </source>
</evidence>
<feature type="region of interest" description="Disordered" evidence="1">
    <location>
        <begin position="31"/>
        <end position="70"/>
    </location>
</feature>
<name>A0ABR6UBT5_9ACTN</name>
<protein>
    <submittedName>
        <fullName evidence="3">Uncharacterized protein</fullName>
    </submittedName>
</protein>
<gene>
    <name evidence="3" type="ORF">H7344_16495</name>
</gene>
<evidence type="ECO:0000313" key="4">
    <source>
        <dbReference type="Proteomes" id="UP000604001"/>
    </source>
</evidence>
<evidence type="ECO:0000256" key="2">
    <source>
        <dbReference type="SAM" id="Phobius"/>
    </source>
</evidence>
<dbReference type="RefSeq" id="WP_186347097.1">
    <property type="nucleotide sequence ID" value="NZ_BMMR01000010.1"/>
</dbReference>
<feature type="transmembrane region" description="Helical" evidence="2">
    <location>
        <begin position="6"/>
        <end position="23"/>
    </location>
</feature>
<keyword evidence="2" id="KW-0812">Transmembrane</keyword>
<evidence type="ECO:0000313" key="3">
    <source>
        <dbReference type="EMBL" id="MBC2961896.1"/>
    </source>
</evidence>
<organism evidence="3 4">
    <name type="scientific">Nocardioides deserti</name>
    <dbReference type="NCBI Taxonomy" id="1588644"/>
    <lineage>
        <taxon>Bacteria</taxon>
        <taxon>Bacillati</taxon>
        <taxon>Actinomycetota</taxon>
        <taxon>Actinomycetes</taxon>
        <taxon>Propionibacteriales</taxon>
        <taxon>Nocardioidaceae</taxon>
        <taxon>Nocardioides</taxon>
    </lineage>
</organism>
<reference evidence="3 4" key="1">
    <citation type="submission" date="2020-08" db="EMBL/GenBank/DDBJ databases">
        <title>novel species in genus Nocardioides.</title>
        <authorList>
            <person name="Zhang G."/>
        </authorList>
    </citation>
    <scope>NUCLEOTIDE SEQUENCE [LARGE SCALE GENOMIC DNA]</scope>
    <source>
        <strain evidence="3 4">SC8A-24</strain>
    </source>
</reference>
<keyword evidence="2" id="KW-0472">Membrane</keyword>